<evidence type="ECO:0000313" key="9">
    <source>
        <dbReference type="EMBL" id="QGR18825.1"/>
    </source>
</evidence>
<evidence type="ECO:0000256" key="4">
    <source>
        <dbReference type="ARBA" id="ARBA00023015"/>
    </source>
</evidence>
<keyword evidence="3 7" id="KW-0694">RNA-binding</keyword>
<keyword evidence="10" id="KW-1185">Reference proteome</keyword>
<dbReference type="InterPro" id="IPR030842">
    <property type="entry name" value="TF_NusA_bacterial"/>
</dbReference>
<dbReference type="PANTHER" id="PTHR22648:SF0">
    <property type="entry name" value="TRANSCRIPTION TERMINATION_ANTITERMINATION PROTEIN NUSA"/>
    <property type="match status" value="1"/>
</dbReference>
<keyword evidence="5 6" id="KW-0804">Transcription</keyword>
<dbReference type="GO" id="GO:0003723">
    <property type="term" value="F:RNA binding"/>
    <property type="evidence" value="ECO:0007669"/>
    <property type="project" value="UniProtKB-UniRule"/>
</dbReference>
<sequence>MPEIKLTSEELRYMSLFQDITKVTARDCIIDEKNNRIIFLINPENMGIAIGKNGSNVKKLEKLLGKSVEIVGYSDNLEDLIKNLMAPARVKTIKLVESNSKKTVYITVEAQDKGLAIGKSGRNVERAKLILKRYMDIDSVVVV</sequence>
<dbReference type="PANTHER" id="PTHR22648">
    <property type="entry name" value="TRANSCRIPTION TERMINATION FACTOR NUSA"/>
    <property type="match status" value="1"/>
</dbReference>
<feature type="domain" description="K Homology" evidence="8">
    <location>
        <begin position="33"/>
        <end position="125"/>
    </location>
</feature>
<dbReference type="InterPro" id="IPR004044">
    <property type="entry name" value="KH_dom_type_2"/>
</dbReference>
<dbReference type="Proteomes" id="UP000423396">
    <property type="component" value="Chromosome"/>
</dbReference>
<dbReference type="GO" id="GO:0005829">
    <property type="term" value="C:cytosol"/>
    <property type="evidence" value="ECO:0007669"/>
    <property type="project" value="TreeGrafter"/>
</dbReference>
<dbReference type="CDD" id="cd22531">
    <property type="entry name" value="KH-II_NusA_arch_rpt2"/>
    <property type="match status" value="1"/>
</dbReference>
<comment type="similarity">
    <text evidence="6">Belongs to the NusA family.</text>
</comment>
<dbReference type="KEGG" id="sazo:D1868_01675"/>
<evidence type="ECO:0000256" key="3">
    <source>
        <dbReference type="ARBA" id="ARBA00022884"/>
    </source>
</evidence>
<dbReference type="InterPro" id="IPR010212">
    <property type="entry name" value="NusA_arc"/>
</dbReference>
<dbReference type="EMBL" id="CP045483">
    <property type="protein sequence ID" value="QGR18825.1"/>
    <property type="molecule type" value="Genomic_DNA"/>
</dbReference>
<dbReference type="Pfam" id="PF07650">
    <property type="entry name" value="KH_2"/>
    <property type="match status" value="1"/>
</dbReference>
<dbReference type="PROSITE" id="PS50084">
    <property type="entry name" value="KH_TYPE_1"/>
    <property type="match status" value="1"/>
</dbReference>
<dbReference type="FunFam" id="3.30.300.20:FF:000024">
    <property type="entry name" value="Probable transcription termination protein NusA"/>
    <property type="match status" value="1"/>
</dbReference>
<evidence type="ECO:0000313" key="10">
    <source>
        <dbReference type="Proteomes" id="UP000423396"/>
    </source>
</evidence>
<dbReference type="AlphaFoldDB" id="A0A650CMB9"/>
<proteinExistence type="inferred from homology"/>
<evidence type="ECO:0000256" key="7">
    <source>
        <dbReference type="PROSITE-ProRule" id="PRU00117"/>
    </source>
</evidence>
<dbReference type="OrthoDB" id="4116at2157"/>
<dbReference type="Pfam" id="PF26594">
    <property type="entry name" value="KH_NusA_2nd"/>
    <property type="match status" value="1"/>
</dbReference>
<reference evidence="9 10" key="1">
    <citation type="submission" date="2019-10" db="EMBL/GenBank/DDBJ databases">
        <title>Genome Sequences from Six Type Strain Members of the Archaeal Family Sulfolobaceae: Acidianus ambivalens, Acidianus infernus, Metallosphaera prunae, Stygiolobus azoricus, Sulfolobus metallicus, and Sulfurisphaera ohwakuensis.</title>
        <authorList>
            <person name="Counts J.A."/>
            <person name="Kelly R.M."/>
        </authorList>
    </citation>
    <scope>NUCLEOTIDE SEQUENCE [LARGE SCALE GENOMIC DNA]</scope>
    <source>
        <strain evidence="9 10">FC6</strain>
    </source>
</reference>
<dbReference type="CDD" id="cd22530">
    <property type="entry name" value="KH-II_NusA_arch_rpt1"/>
    <property type="match status" value="1"/>
</dbReference>
<accession>A0A650CMB9</accession>
<dbReference type="NCBIfam" id="TIGR01952">
    <property type="entry name" value="nusA_arch"/>
    <property type="match status" value="1"/>
</dbReference>
<dbReference type="InterPro" id="IPR058582">
    <property type="entry name" value="KH_NusA_2nd"/>
</dbReference>
<keyword evidence="1 6" id="KW-0806">Transcription termination</keyword>
<dbReference type="HAMAP" id="MF_00945_A">
    <property type="entry name" value="NusA_A"/>
    <property type="match status" value="1"/>
</dbReference>
<dbReference type="GO" id="GO:0006353">
    <property type="term" value="P:DNA-templated transcription termination"/>
    <property type="evidence" value="ECO:0007669"/>
    <property type="project" value="UniProtKB-UniRule"/>
</dbReference>
<keyword evidence="4 6" id="KW-0805">Transcription regulation</keyword>
<name>A0A650CMB9_9CREN</name>
<dbReference type="InterPro" id="IPR009019">
    <property type="entry name" value="KH_sf_prok-type"/>
</dbReference>
<keyword evidence="2 6" id="KW-0963">Cytoplasm</keyword>
<comment type="function">
    <text evidence="6">Participates in transcription termination.</text>
</comment>
<dbReference type="InterPro" id="IPR004087">
    <property type="entry name" value="KH_dom"/>
</dbReference>
<dbReference type="Gene3D" id="3.30.300.20">
    <property type="match status" value="2"/>
</dbReference>
<dbReference type="GO" id="GO:0031564">
    <property type="term" value="P:transcription antitermination"/>
    <property type="evidence" value="ECO:0007669"/>
    <property type="project" value="InterPro"/>
</dbReference>
<organism evidence="9 10">
    <name type="scientific">Stygiolobus azoricus</name>
    <dbReference type="NCBI Taxonomy" id="41675"/>
    <lineage>
        <taxon>Archaea</taxon>
        <taxon>Thermoproteota</taxon>
        <taxon>Thermoprotei</taxon>
        <taxon>Sulfolobales</taxon>
        <taxon>Sulfolobaceae</taxon>
        <taxon>Stygiolobus</taxon>
    </lineage>
</organism>
<gene>
    <name evidence="6" type="primary">nusA</name>
    <name evidence="9" type="ORF">D1868_01675</name>
</gene>
<dbReference type="SMART" id="SM00322">
    <property type="entry name" value="KH"/>
    <property type="match status" value="1"/>
</dbReference>
<evidence type="ECO:0000259" key="8">
    <source>
        <dbReference type="SMART" id="SM00322"/>
    </source>
</evidence>
<evidence type="ECO:0000256" key="1">
    <source>
        <dbReference type="ARBA" id="ARBA00022472"/>
    </source>
</evidence>
<dbReference type="SUPFAM" id="SSF54814">
    <property type="entry name" value="Prokaryotic type KH domain (KH-domain type II)"/>
    <property type="match status" value="2"/>
</dbReference>
<dbReference type="RefSeq" id="WP_156005046.1">
    <property type="nucleotide sequence ID" value="NZ_CP045483.1"/>
</dbReference>
<evidence type="ECO:0000256" key="6">
    <source>
        <dbReference type="HAMAP-Rule" id="MF_00945"/>
    </source>
</evidence>
<protein>
    <recommendedName>
        <fullName evidence="6">Probable transcription termination protein NusA</fullName>
    </recommendedName>
</protein>
<dbReference type="GeneID" id="42797743"/>
<comment type="subcellular location">
    <subcellularLocation>
        <location evidence="6">Cytoplasm</location>
    </subcellularLocation>
</comment>
<evidence type="ECO:0000256" key="2">
    <source>
        <dbReference type="ARBA" id="ARBA00022490"/>
    </source>
</evidence>
<evidence type="ECO:0000256" key="5">
    <source>
        <dbReference type="ARBA" id="ARBA00023163"/>
    </source>
</evidence>
<dbReference type="InterPro" id="IPR015946">
    <property type="entry name" value="KH_dom-like_a/b"/>
</dbReference>